<dbReference type="GO" id="GO:0052621">
    <property type="term" value="F:diguanylate cyclase activity"/>
    <property type="evidence" value="ECO:0007669"/>
    <property type="project" value="TreeGrafter"/>
</dbReference>
<dbReference type="EMBL" id="QSBM01000023">
    <property type="protein sequence ID" value="RGX23896.1"/>
    <property type="molecule type" value="Genomic_DNA"/>
</dbReference>
<sequence>MRELDELKQEIDRLRLLAQRDPLTGLLNRSAMEEQVNRLLEDEPAGLFVVMDVDEFRYINDQYGHPAGDMALRELARLLGDSFFAPALSGRVGGDSFAVFLPGACAGETAVNKMEHIMGGLARAGEALGLGNRLRVSAGAESAGPGDRFFDLYERADAAMRAGKSERKKALYFYEPSMKQGTDGPGTEDTESSADMKYISEQLRESHIVDGAYCQDYDTFLAIYRFLERGLSRTGIRVHLILISLTDLHGAFVRLDERELLMERLQESIRSSLRFSDIYTQYSSCQFLAMAVCAGRENMDIITDRIEKAFLVREPDRPDIRLSFSFYPLQPIPHGVPAASLFGKRPAEDESRDMCQGTENHE</sequence>
<dbReference type="Proteomes" id="UP000283880">
    <property type="component" value="Unassembled WGS sequence"/>
</dbReference>
<dbReference type="AlphaFoldDB" id="A0A413F8R1"/>
<dbReference type="GO" id="GO:0043709">
    <property type="term" value="P:cell adhesion involved in single-species biofilm formation"/>
    <property type="evidence" value="ECO:0007669"/>
    <property type="project" value="TreeGrafter"/>
</dbReference>
<gene>
    <name evidence="2" type="ORF">DWV29_23985</name>
</gene>
<proteinExistence type="predicted"/>
<dbReference type="PANTHER" id="PTHR45138">
    <property type="entry name" value="REGULATORY COMPONENTS OF SENSORY TRANSDUCTION SYSTEM"/>
    <property type="match status" value="1"/>
</dbReference>
<dbReference type="InterPro" id="IPR050469">
    <property type="entry name" value="Diguanylate_Cyclase"/>
</dbReference>
<evidence type="ECO:0000313" key="3">
    <source>
        <dbReference type="Proteomes" id="UP000283880"/>
    </source>
</evidence>
<dbReference type="GO" id="GO:1902201">
    <property type="term" value="P:negative regulation of bacterial-type flagellum-dependent cell motility"/>
    <property type="evidence" value="ECO:0007669"/>
    <property type="project" value="TreeGrafter"/>
</dbReference>
<comment type="caution">
    <text evidence="2">The sequence shown here is derived from an EMBL/GenBank/DDBJ whole genome shotgun (WGS) entry which is preliminary data.</text>
</comment>
<protein>
    <submittedName>
        <fullName evidence="2">GGDEF domain-containing protein</fullName>
    </submittedName>
</protein>
<reference evidence="2 3" key="1">
    <citation type="submission" date="2018-08" db="EMBL/GenBank/DDBJ databases">
        <title>A genome reference for cultivated species of the human gut microbiota.</title>
        <authorList>
            <person name="Zou Y."/>
            <person name="Xue W."/>
            <person name="Luo G."/>
        </authorList>
    </citation>
    <scope>NUCLEOTIDE SEQUENCE [LARGE SCALE GENOMIC DNA]</scope>
    <source>
        <strain evidence="2 3">AF04-15</strain>
    </source>
</reference>
<dbReference type="OrthoDB" id="9805474at2"/>
<dbReference type="Pfam" id="PF00990">
    <property type="entry name" value="GGDEF"/>
    <property type="match status" value="1"/>
</dbReference>
<organism evidence="2 3">
    <name type="scientific">Enterocloster asparagiformis</name>
    <dbReference type="NCBI Taxonomy" id="333367"/>
    <lineage>
        <taxon>Bacteria</taxon>
        <taxon>Bacillati</taxon>
        <taxon>Bacillota</taxon>
        <taxon>Clostridia</taxon>
        <taxon>Lachnospirales</taxon>
        <taxon>Lachnospiraceae</taxon>
        <taxon>Enterocloster</taxon>
    </lineage>
</organism>
<dbReference type="InterPro" id="IPR000160">
    <property type="entry name" value="GGDEF_dom"/>
</dbReference>
<dbReference type="NCBIfam" id="TIGR00254">
    <property type="entry name" value="GGDEF"/>
    <property type="match status" value="1"/>
</dbReference>
<dbReference type="InterPro" id="IPR043128">
    <property type="entry name" value="Rev_trsase/Diguanyl_cyclase"/>
</dbReference>
<dbReference type="RefSeq" id="WP_007709656.1">
    <property type="nucleotide sequence ID" value="NZ_JAWRJJ010000027.1"/>
</dbReference>
<evidence type="ECO:0000313" key="2">
    <source>
        <dbReference type="EMBL" id="RGX23896.1"/>
    </source>
</evidence>
<feature type="domain" description="GGDEF" evidence="1">
    <location>
        <begin position="44"/>
        <end position="176"/>
    </location>
</feature>
<dbReference type="PANTHER" id="PTHR45138:SF24">
    <property type="entry name" value="DIGUANYLATE CYCLASE DGCC-RELATED"/>
    <property type="match status" value="1"/>
</dbReference>
<accession>A0A413F8R1</accession>
<dbReference type="InterPro" id="IPR029787">
    <property type="entry name" value="Nucleotide_cyclase"/>
</dbReference>
<evidence type="ECO:0000259" key="1">
    <source>
        <dbReference type="PROSITE" id="PS50887"/>
    </source>
</evidence>
<dbReference type="SUPFAM" id="SSF55073">
    <property type="entry name" value="Nucleotide cyclase"/>
    <property type="match status" value="1"/>
</dbReference>
<name>A0A413F8R1_9FIRM</name>
<dbReference type="PROSITE" id="PS50887">
    <property type="entry name" value="GGDEF"/>
    <property type="match status" value="1"/>
</dbReference>
<dbReference type="GO" id="GO:0005886">
    <property type="term" value="C:plasma membrane"/>
    <property type="evidence" value="ECO:0007669"/>
    <property type="project" value="TreeGrafter"/>
</dbReference>
<dbReference type="Gene3D" id="3.30.70.270">
    <property type="match status" value="1"/>
</dbReference>
<dbReference type="SMART" id="SM00267">
    <property type="entry name" value="GGDEF"/>
    <property type="match status" value="1"/>
</dbReference>
<dbReference type="CDD" id="cd01949">
    <property type="entry name" value="GGDEF"/>
    <property type="match status" value="1"/>
</dbReference>